<evidence type="ECO:0000313" key="4">
    <source>
        <dbReference type="EMBL" id="CAK7262789.1"/>
    </source>
</evidence>
<dbReference type="PANTHER" id="PTHR38420:SF1">
    <property type="entry name" value="PUTATIVE (AFU_ORTHOLOGUE AFUA_5G14690)-RELATED"/>
    <property type="match status" value="1"/>
</dbReference>
<dbReference type="SUPFAM" id="SSF54197">
    <property type="entry name" value="HIT-like"/>
    <property type="match status" value="1"/>
</dbReference>
<dbReference type="Pfam" id="PF09830">
    <property type="entry name" value="ATP_transf"/>
    <property type="match status" value="1"/>
</dbReference>
<protein>
    <submittedName>
        <fullName evidence="4">Uncharacterized protein</fullName>
    </submittedName>
</protein>
<dbReference type="PANTHER" id="PTHR38420">
    <property type="entry name" value="AP-4-A PHOSPHORYLASE II"/>
    <property type="match status" value="1"/>
</dbReference>
<feature type="region of interest" description="Disordered" evidence="1">
    <location>
        <begin position="253"/>
        <end position="277"/>
    </location>
</feature>
<reference evidence="4 5" key="1">
    <citation type="submission" date="2024-01" db="EMBL/GenBank/DDBJ databases">
        <authorList>
            <person name="Allen C."/>
            <person name="Tagirdzhanova G."/>
        </authorList>
    </citation>
    <scope>NUCLEOTIDE SEQUENCE [LARGE SCALE GENOMIC DNA]</scope>
    <source>
        <strain evidence="4 5">CBS 573.63</strain>
    </source>
</reference>
<feature type="domain" description="ATP adenylyltransferase C-terminal" evidence="2">
    <location>
        <begin position="197"/>
        <end position="341"/>
    </location>
</feature>
<dbReference type="EMBL" id="CAWUOM010000002">
    <property type="protein sequence ID" value="CAK7262789.1"/>
    <property type="molecule type" value="Genomic_DNA"/>
</dbReference>
<evidence type="ECO:0000256" key="1">
    <source>
        <dbReference type="SAM" id="MobiDB-lite"/>
    </source>
</evidence>
<feature type="domain" description="Ap4A phosphorylase 1/2 N-terminal" evidence="3">
    <location>
        <begin position="14"/>
        <end position="163"/>
    </location>
</feature>
<dbReference type="InterPro" id="IPR045759">
    <property type="entry name" value="Ap4A_phos1/2_N"/>
</dbReference>
<gene>
    <name evidence="4" type="ORF">SEPCBS57363_000223</name>
</gene>
<organism evidence="4 5">
    <name type="scientific">Sporothrix epigloea</name>
    <dbReference type="NCBI Taxonomy" id="1892477"/>
    <lineage>
        <taxon>Eukaryota</taxon>
        <taxon>Fungi</taxon>
        <taxon>Dikarya</taxon>
        <taxon>Ascomycota</taxon>
        <taxon>Pezizomycotina</taxon>
        <taxon>Sordariomycetes</taxon>
        <taxon>Sordariomycetidae</taxon>
        <taxon>Ophiostomatales</taxon>
        <taxon>Ophiostomataceae</taxon>
        <taxon>Sporothrix</taxon>
    </lineage>
</organism>
<proteinExistence type="predicted"/>
<dbReference type="InterPro" id="IPR036265">
    <property type="entry name" value="HIT-like_sf"/>
</dbReference>
<accession>A0ABP0D3L9</accession>
<evidence type="ECO:0000313" key="5">
    <source>
        <dbReference type="Proteomes" id="UP001642501"/>
    </source>
</evidence>
<dbReference type="Pfam" id="PF19327">
    <property type="entry name" value="Ap4A_phos_N"/>
    <property type="match status" value="1"/>
</dbReference>
<dbReference type="InterPro" id="IPR009163">
    <property type="entry name" value="Ap4A_phos1/2"/>
</dbReference>
<evidence type="ECO:0000259" key="3">
    <source>
        <dbReference type="Pfam" id="PF19327"/>
    </source>
</evidence>
<keyword evidence="5" id="KW-1185">Reference proteome</keyword>
<dbReference type="Proteomes" id="UP001642501">
    <property type="component" value="Unassembled WGS sequence"/>
</dbReference>
<evidence type="ECO:0000259" key="2">
    <source>
        <dbReference type="Pfam" id="PF09830"/>
    </source>
</evidence>
<dbReference type="Gene3D" id="3.30.428.70">
    <property type="match status" value="1"/>
</dbReference>
<dbReference type="InterPro" id="IPR043171">
    <property type="entry name" value="Ap4A_phos1/2-like"/>
</dbReference>
<comment type="caution">
    <text evidence="4">The sequence shown here is derived from an EMBL/GenBank/DDBJ whole genome shotgun (WGS) entry which is preliminary data.</text>
</comment>
<sequence>MNIQLPPEFPQSAVDQFDLLREKGLLHYFPTDGEVATYNGFNFEFKISPSIARKPILAANAPERHGKGGPFVDPDPAFVVARPGPEHVVELSMHAMLRPHYVLHTRLFAQQTEDLDLGDWAATWAVMLAIQQRAHEPPMMIYNCGYEGGASQGHKHVQIFTEPSPGFTLFPAEALSLADAKKTAKQTEADIVVQHDNVPFQHFVQRLTEPITPAYLLAVYQRLLDYVRRAHTEHVNKKQLDFTSRVATGIANCPKKSHKKNPSGTDGHYTPADDDMPASTVANNVIMTPEWMCLIPRRRGGKDGTGAGSLGMLGLLWLKNSKERAHWEELGMTEHLVWMGLPRND</sequence>
<name>A0ABP0D3L9_9PEZI</name>
<dbReference type="InterPro" id="IPR019200">
    <property type="entry name" value="ATP_adenylylTrfase_C"/>
</dbReference>